<comment type="caution">
    <text evidence="4">The sequence shown here is derived from an EMBL/GenBank/DDBJ whole genome shotgun (WGS) entry which is preliminary data.</text>
</comment>
<protein>
    <submittedName>
        <fullName evidence="4">DNA-3-methyladenine glycosylase family protein</fullName>
    </submittedName>
</protein>
<dbReference type="PANTHER" id="PTHR43003">
    <property type="entry name" value="DNA-3-METHYLADENINE GLYCOSYLASE"/>
    <property type="match status" value="1"/>
</dbReference>
<dbReference type="SUPFAM" id="SSF48150">
    <property type="entry name" value="DNA-glycosylase"/>
    <property type="match status" value="1"/>
</dbReference>
<dbReference type="InterPro" id="IPR011257">
    <property type="entry name" value="DNA_glycosylase"/>
</dbReference>
<name>A0ABW8APY5_9ACTN</name>
<keyword evidence="5" id="KW-1185">Reference proteome</keyword>
<keyword evidence="2" id="KW-0234">DNA repair</keyword>
<dbReference type="PANTHER" id="PTHR43003:SF6">
    <property type="entry name" value="DNA GLYCOSYLASE"/>
    <property type="match status" value="1"/>
</dbReference>
<proteinExistence type="predicted"/>
<dbReference type="EMBL" id="JBITLV010000005">
    <property type="protein sequence ID" value="MFI7588402.1"/>
    <property type="molecule type" value="Genomic_DNA"/>
</dbReference>
<evidence type="ECO:0000256" key="2">
    <source>
        <dbReference type="ARBA" id="ARBA00023204"/>
    </source>
</evidence>
<feature type="region of interest" description="Disordered" evidence="3">
    <location>
        <begin position="23"/>
        <end position="55"/>
    </location>
</feature>
<evidence type="ECO:0000256" key="1">
    <source>
        <dbReference type="ARBA" id="ARBA00022763"/>
    </source>
</evidence>
<keyword evidence="1" id="KW-0227">DNA damage</keyword>
<dbReference type="Gene3D" id="1.10.340.30">
    <property type="entry name" value="Hypothetical protein, domain 2"/>
    <property type="match status" value="1"/>
</dbReference>
<dbReference type="InterPro" id="IPR051912">
    <property type="entry name" value="Alkylbase_DNA_Glycosylase/TA"/>
</dbReference>
<dbReference type="RefSeq" id="WP_398281980.1">
    <property type="nucleotide sequence ID" value="NZ_JBITLV010000005.1"/>
</dbReference>
<feature type="compositionally biased region" description="Low complexity" evidence="3">
    <location>
        <begin position="23"/>
        <end position="36"/>
    </location>
</feature>
<gene>
    <name evidence="4" type="ORF">ACIB24_15135</name>
</gene>
<accession>A0ABW8APY5</accession>
<reference evidence="4 5" key="1">
    <citation type="submission" date="2024-10" db="EMBL/GenBank/DDBJ databases">
        <title>The Natural Products Discovery Center: Release of the First 8490 Sequenced Strains for Exploring Actinobacteria Biosynthetic Diversity.</title>
        <authorList>
            <person name="Kalkreuter E."/>
            <person name="Kautsar S.A."/>
            <person name="Yang D."/>
            <person name="Bader C.D."/>
            <person name="Teijaro C.N."/>
            <person name="Fluegel L."/>
            <person name="Davis C.M."/>
            <person name="Simpson J.R."/>
            <person name="Lauterbach L."/>
            <person name="Steele A.D."/>
            <person name="Gui C."/>
            <person name="Meng S."/>
            <person name="Li G."/>
            <person name="Viehrig K."/>
            <person name="Ye F."/>
            <person name="Su P."/>
            <person name="Kiefer A.F."/>
            <person name="Nichols A."/>
            <person name="Cepeda A.J."/>
            <person name="Yan W."/>
            <person name="Fan B."/>
            <person name="Jiang Y."/>
            <person name="Adhikari A."/>
            <person name="Zheng C.-J."/>
            <person name="Schuster L."/>
            <person name="Cowan T.M."/>
            <person name="Smanski M.J."/>
            <person name="Chevrette M.G."/>
            <person name="De Carvalho L.P.S."/>
            <person name="Shen B."/>
        </authorList>
    </citation>
    <scope>NUCLEOTIDE SEQUENCE [LARGE SCALE GENOMIC DNA]</scope>
    <source>
        <strain evidence="4 5">NPDC049639</strain>
    </source>
</reference>
<organism evidence="4 5">
    <name type="scientific">Spongisporangium articulatum</name>
    <dbReference type="NCBI Taxonomy" id="3362603"/>
    <lineage>
        <taxon>Bacteria</taxon>
        <taxon>Bacillati</taxon>
        <taxon>Actinomycetota</taxon>
        <taxon>Actinomycetes</taxon>
        <taxon>Kineosporiales</taxon>
        <taxon>Kineosporiaceae</taxon>
        <taxon>Spongisporangium</taxon>
    </lineage>
</organism>
<dbReference type="Proteomes" id="UP001612915">
    <property type="component" value="Unassembled WGS sequence"/>
</dbReference>
<evidence type="ECO:0000313" key="5">
    <source>
        <dbReference type="Proteomes" id="UP001612915"/>
    </source>
</evidence>
<evidence type="ECO:0000256" key="3">
    <source>
        <dbReference type="SAM" id="MobiDB-lite"/>
    </source>
</evidence>
<evidence type="ECO:0000313" key="4">
    <source>
        <dbReference type="EMBL" id="MFI7588402.1"/>
    </source>
</evidence>
<sequence length="356" mass="39127">MTPAPAPQPFGSRPRTVPFLPAQAARARAGARADGSAARRVERPAGSPGDGGRVRVWSPSRPLSVASTLSSLRRGSTDPCMRFEPGELVWWATRTPDGPALLRLWPRPRLGEVEATAWGEGADWVLDGVPELLGEHDDPSSFEPRPEHQRLVEALRARPGWRVPRTRAVFEALVPAALEQRVTGREARRSWRTLVVKYGEPAPGPGHAAGLYVPPAAGVWRQIPSWVWLKAGVDEARRRAIISASQVAGRLEETLDLPHAEAANRLRTLPGVGIWTAAEIRQRAHGDADAFSWGDFHVARNVSFALTGRVLDDVGCAEVIECYRGHRYRVQRLLEMASAGRPRRAPRMTLPSHLPR</sequence>